<keyword evidence="6" id="KW-0539">Nucleus</keyword>
<dbReference type="SUPFAM" id="SSF64484">
    <property type="entry name" value="beta and beta-prime subunits of DNA dependent RNA-polymerase"/>
    <property type="match status" value="1"/>
</dbReference>
<evidence type="ECO:0000256" key="7">
    <source>
        <dbReference type="ARBA" id="ARBA00048552"/>
    </source>
</evidence>
<dbReference type="GO" id="GO:0005634">
    <property type="term" value="C:nucleus"/>
    <property type="evidence" value="ECO:0007669"/>
    <property type="project" value="UniProtKB-SubCell"/>
</dbReference>
<dbReference type="PANTHER" id="PTHR48446">
    <property type="entry name" value="DNA-DIRECTED RNA POLYMERASE SUBUNIT BETA' N-TERMINAL SECTION"/>
    <property type="match status" value="1"/>
</dbReference>
<dbReference type="Gene3D" id="1.10.150.390">
    <property type="match status" value="1"/>
</dbReference>
<evidence type="ECO:0000313" key="12">
    <source>
        <dbReference type="Proteomes" id="UP000507245"/>
    </source>
</evidence>
<comment type="catalytic activity">
    <reaction evidence="7">
        <text>RNA(n) + a ribonucleoside 5'-triphosphate = RNA(n+1) + diphosphate</text>
        <dbReference type="Rhea" id="RHEA:21248"/>
        <dbReference type="Rhea" id="RHEA-COMP:14527"/>
        <dbReference type="Rhea" id="RHEA-COMP:17342"/>
        <dbReference type="ChEBI" id="CHEBI:33019"/>
        <dbReference type="ChEBI" id="CHEBI:61557"/>
        <dbReference type="ChEBI" id="CHEBI:140395"/>
        <dbReference type="EC" id="2.7.7.6"/>
    </reaction>
</comment>
<dbReference type="EC" id="2.7.7.6" evidence="2"/>
<evidence type="ECO:0000256" key="4">
    <source>
        <dbReference type="ARBA" id="ARBA00022833"/>
    </source>
</evidence>
<keyword evidence="4" id="KW-0862">Zinc</keyword>
<dbReference type="AlphaFoldDB" id="A0A6J5XH46"/>
<dbReference type="InterPro" id="IPR007081">
    <property type="entry name" value="RNA_pol_Rpb1_5"/>
</dbReference>
<evidence type="ECO:0000313" key="10">
    <source>
        <dbReference type="EMBL" id="CAB4313210.1"/>
    </source>
</evidence>
<dbReference type="OrthoDB" id="270392at2759"/>
<dbReference type="GO" id="GO:0003677">
    <property type="term" value="F:DNA binding"/>
    <property type="evidence" value="ECO:0007669"/>
    <property type="project" value="InterPro"/>
</dbReference>
<comment type="subcellular location">
    <subcellularLocation>
        <location evidence="1">Nucleus</location>
    </subcellularLocation>
</comment>
<name>A0A6J5XH46_PRUAR</name>
<evidence type="ECO:0000313" key="9">
    <source>
        <dbReference type="EMBL" id="CAB4282589.1"/>
    </source>
</evidence>
<evidence type="ECO:0000313" key="11">
    <source>
        <dbReference type="Proteomes" id="UP000507222"/>
    </source>
</evidence>
<evidence type="ECO:0000256" key="2">
    <source>
        <dbReference type="ARBA" id="ARBA00012418"/>
    </source>
</evidence>
<sequence length="256" mass="28758">MTSRSASIVITLDMVMIQDAHLSIDANVVKESILRTPRIKLKQEEADRSRLHFNLYYLKSMLPKVIVRGISTVQRVVIDAKEVKKNKKDLEVTCADGDKREEKEYKLFAEGTGLLAVMGTEGVDGCKTTSNDVMEVQRTLGIEAARVCIIEEIKHTMKSHGMNIDDRHMIFLADVMTYRGEVLGITRFGVQKMDKSVLMMASFERTDDILFNACVNGRVDKVEGVSESIIMGIPMQIGTGIFKVRQSWHAVKLTIC</sequence>
<dbReference type="InterPro" id="IPR015700">
    <property type="entry name" value="RPC1"/>
</dbReference>
<evidence type="ECO:0000256" key="3">
    <source>
        <dbReference type="ARBA" id="ARBA00022723"/>
    </source>
</evidence>
<organism evidence="10 12">
    <name type="scientific">Prunus armeniaca</name>
    <name type="common">Apricot</name>
    <name type="synonym">Armeniaca vulgaris</name>
    <dbReference type="NCBI Taxonomy" id="36596"/>
    <lineage>
        <taxon>Eukaryota</taxon>
        <taxon>Viridiplantae</taxon>
        <taxon>Streptophyta</taxon>
        <taxon>Embryophyta</taxon>
        <taxon>Tracheophyta</taxon>
        <taxon>Spermatophyta</taxon>
        <taxon>Magnoliopsida</taxon>
        <taxon>eudicotyledons</taxon>
        <taxon>Gunneridae</taxon>
        <taxon>Pentapetalae</taxon>
        <taxon>rosids</taxon>
        <taxon>fabids</taxon>
        <taxon>Rosales</taxon>
        <taxon>Rosaceae</taxon>
        <taxon>Amygdaloideae</taxon>
        <taxon>Amygdaleae</taxon>
        <taxon>Prunus</taxon>
    </lineage>
</organism>
<dbReference type="GO" id="GO:0006351">
    <property type="term" value="P:DNA-templated transcription"/>
    <property type="evidence" value="ECO:0007669"/>
    <property type="project" value="InterPro"/>
</dbReference>
<dbReference type="EMBL" id="CAEKDK010000006">
    <property type="protein sequence ID" value="CAB4282589.1"/>
    <property type="molecule type" value="Genomic_DNA"/>
</dbReference>
<dbReference type="Proteomes" id="UP000507222">
    <property type="component" value="Unassembled WGS sequence"/>
</dbReference>
<dbReference type="PANTHER" id="PTHR48446:SF1">
    <property type="entry name" value="DNA-DIRECTED RNA POLYMERASE SUBUNIT BETA' N-TERMINAL SECTION"/>
    <property type="match status" value="1"/>
</dbReference>
<evidence type="ECO:0000256" key="6">
    <source>
        <dbReference type="ARBA" id="ARBA00023242"/>
    </source>
</evidence>
<dbReference type="GO" id="GO:0046872">
    <property type="term" value="F:metal ion binding"/>
    <property type="evidence" value="ECO:0007669"/>
    <property type="project" value="UniProtKB-KW"/>
</dbReference>
<proteinExistence type="predicted"/>
<evidence type="ECO:0000256" key="1">
    <source>
        <dbReference type="ARBA" id="ARBA00004123"/>
    </source>
</evidence>
<dbReference type="Pfam" id="PF04998">
    <property type="entry name" value="RNA_pol_Rpb1_5"/>
    <property type="match status" value="1"/>
</dbReference>
<dbReference type="EMBL" id="CAEKKB010000006">
    <property type="protein sequence ID" value="CAB4313210.1"/>
    <property type="molecule type" value="Genomic_DNA"/>
</dbReference>
<keyword evidence="12" id="KW-1185">Reference proteome</keyword>
<feature type="domain" description="RNA polymerase Rpb1" evidence="8">
    <location>
        <begin position="52"/>
        <end position="197"/>
    </location>
</feature>
<dbReference type="FunFam" id="1.10.150.390:FF:000004">
    <property type="entry name" value="DNA-directed RNA polymerase subunit"/>
    <property type="match status" value="1"/>
</dbReference>
<dbReference type="GO" id="GO:0003899">
    <property type="term" value="F:DNA-directed RNA polymerase activity"/>
    <property type="evidence" value="ECO:0007669"/>
    <property type="project" value="UniProtKB-EC"/>
</dbReference>
<evidence type="ECO:0000256" key="5">
    <source>
        <dbReference type="ARBA" id="ARBA00022842"/>
    </source>
</evidence>
<evidence type="ECO:0000259" key="8">
    <source>
        <dbReference type="Pfam" id="PF04998"/>
    </source>
</evidence>
<gene>
    <name evidence="9" type="ORF">CURHAP_LOCUS36137</name>
    <name evidence="10" type="ORF">ORAREDHAP_LOCUS36035</name>
</gene>
<protein>
    <recommendedName>
        <fullName evidence="2">DNA-directed RNA polymerase</fullName>
        <ecNumber evidence="2">2.7.7.6</ecNumber>
    </recommendedName>
</protein>
<reference evidence="12" key="1">
    <citation type="journal article" date="2020" name="Genome Biol.">
        <title>Gamete binning: chromosome-level and haplotype-resolved genome assembly enabled by high-throughput single-cell sequencing of gamete genomes.</title>
        <authorList>
            <person name="Campoy J.A."/>
            <person name="Sun H."/>
            <person name="Goel M."/>
            <person name="Jiao W.-B."/>
            <person name="Folz-Donahue K."/>
            <person name="Wang N."/>
            <person name="Rubio M."/>
            <person name="Liu C."/>
            <person name="Kukat C."/>
            <person name="Ruiz D."/>
            <person name="Huettel B."/>
            <person name="Schneeberger K."/>
        </authorList>
    </citation>
    <scope>NUCLEOTIDE SEQUENCE [LARGE SCALE GENOMIC DNA]</scope>
    <source>
        <strain evidence="12">cv. Rojo Pasion</strain>
    </source>
</reference>
<keyword evidence="5" id="KW-0460">Magnesium</keyword>
<dbReference type="Proteomes" id="UP000507245">
    <property type="component" value="Unassembled WGS sequence"/>
</dbReference>
<reference evidence="10 11" key="2">
    <citation type="submission" date="2020-05" db="EMBL/GenBank/DDBJ databases">
        <authorList>
            <person name="Campoy J."/>
            <person name="Schneeberger K."/>
            <person name="Spophaly S."/>
        </authorList>
    </citation>
    <scope>NUCLEOTIDE SEQUENCE [LARGE SCALE GENOMIC DNA]</scope>
    <source>
        <strain evidence="10">PruArmRojPasFocal</strain>
    </source>
</reference>
<accession>A0A6J5XH46</accession>
<keyword evidence="3" id="KW-0479">Metal-binding</keyword>